<comment type="caution">
    <text evidence="3">The sequence shown here is derived from an EMBL/GenBank/DDBJ whole genome shotgun (WGS) entry which is preliminary data.</text>
</comment>
<evidence type="ECO:0000256" key="1">
    <source>
        <dbReference type="SAM" id="SignalP"/>
    </source>
</evidence>
<evidence type="ECO:0000313" key="3">
    <source>
        <dbReference type="EMBL" id="CAJ1403823.1"/>
    </source>
</evidence>
<accession>A0AA36NIQ3</accession>
<dbReference type="Pfam" id="PF00144">
    <property type="entry name" value="Beta-lactamase"/>
    <property type="match status" value="1"/>
</dbReference>
<dbReference type="InterPro" id="IPR001466">
    <property type="entry name" value="Beta-lactam-related"/>
</dbReference>
<feature type="signal peptide" evidence="1">
    <location>
        <begin position="1"/>
        <end position="19"/>
    </location>
</feature>
<dbReference type="InterPro" id="IPR012338">
    <property type="entry name" value="Beta-lactam/transpept-like"/>
</dbReference>
<evidence type="ECO:0000313" key="4">
    <source>
        <dbReference type="Proteomes" id="UP001178507"/>
    </source>
</evidence>
<dbReference type="PANTHER" id="PTHR46825">
    <property type="entry name" value="D-ALANYL-D-ALANINE-CARBOXYPEPTIDASE/ENDOPEPTIDASE AMPH"/>
    <property type="match status" value="1"/>
</dbReference>
<feature type="domain" description="Beta-lactamase-related" evidence="2">
    <location>
        <begin position="53"/>
        <end position="389"/>
    </location>
</feature>
<proteinExistence type="predicted"/>
<keyword evidence="4" id="KW-1185">Reference proteome</keyword>
<reference evidence="3" key="1">
    <citation type="submission" date="2023-08" db="EMBL/GenBank/DDBJ databases">
        <authorList>
            <person name="Chen Y."/>
            <person name="Shah S."/>
            <person name="Dougan E. K."/>
            <person name="Thang M."/>
            <person name="Chan C."/>
        </authorList>
    </citation>
    <scope>NUCLEOTIDE SEQUENCE</scope>
</reference>
<dbReference type="EMBL" id="CAUJNA010003511">
    <property type="protein sequence ID" value="CAJ1403823.1"/>
    <property type="molecule type" value="Genomic_DNA"/>
</dbReference>
<dbReference type="Gene3D" id="3.40.710.10">
    <property type="entry name" value="DD-peptidase/beta-lactamase superfamily"/>
    <property type="match status" value="1"/>
</dbReference>
<dbReference type="PANTHER" id="PTHR46825:SF9">
    <property type="entry name" value="BETA-LACTAMASE-RELATED DOMAIN-CONTAINING PROTEIN"/>
    <property type="match status" value="1"/>
</dbReference>
<gene>
    <name evidence="3" type="ORF">EVOR1521_LOCUS26406</name>
</gene>
<feature type="chain" id="PRO_5041273417" description="Beta-lactamase-related domain-containing protein" evidence="1">
    <location>
        <begin position="20"/>
        <end position="466"/>
    </location>
</feature>
<dbReference type="SUPFAM" id="SSF56601">
    <property type="entry name" value="beta-lactamase/transpeptidase-like"/>
    <property type="match status" value="1"/>
</dbReference>
<dbReference type="Proteomes" id="UP001178507">
    <property type="component" value="Unassembled WGS sequence"/>
</dbReference>
<sequence>MAMALRFALALATLIRAWATLEDVEKALQPVLDQMALKYNMSFSFGFVNTQGRVALAAGVNNIWNRRPLRPDSLVPLGSVTKPWTAVMVMQAVESGLLNLDDPAMQWIDPVMRRLWNKSMEQLWGPQVRQVVVRDLMGMTSGMKDYDDFFLEHFTMAFSGDDAGPMVYLQSAARQGFACAPGSCAMYSGANYVLLGLLLVQVHGMWSWQDLDQLHVIPRELFRSGRYSHTSFSRLGRCAQYPGFAHQYAWKYWMAENGTQVFEDLLYDSCLNGWTMGNIASSAVDLATFFFDLFTLPKEQGGFITTKSLADMQASKTLGDTWCEGPNGEGSCAYGMGILTDQLGQDFWLLQNASENQSKVSVIGHPGEDWGSGCSPCGYNPTYNFGICIAYTSVIGMNCSGDFRNNYNAVQEATCLAYDAVMATQGGPRLNCTLPTYSGLKAQCEWTKHSRQKHNFTTAQPSAVIV</sequence>
<dbReference type="InterPro" id="IPR050491">
    <property type="entry name" value="AmpC-like"/>
</dbReference>
<keyword evidence="1" id="KW-0732">Signal</keyword>
<protein>
    <recommendedName>
        <fullName evidence="2">Beta-lactamase-related domain-containing protein</fullName>
    </recommendedName>
</protein>
<organism evidence="3 4">
    <name type="scientific">Effrenium voratum</name>
    <dbReference type="NCBI Taxonomy" id="2562239"/>
    <lineage>
        <taxon>Eukaryota</taxon>
        <taxon>Sar</taxon>
        <taxon>Alveolata</taxon>
        <taxon>Dinophyceae</taxon>
        <taxon>Suessiales</taxon>
        <taxon>Symbiodiniaceae</taxon>
        <taxon>Effrenium</taxon>
    </lineage>
</organism>
<evidence type="ECO:0000259" key="2">
    <source>
        <dbReference type="Pfam" id="PF00144"/>
    </source>
</evidence>
<dbReference type="AlphaFoldDB" id="A0AA36NIQ3"/>
<name>A0AA36NIQ3_9DINO</name>